<evidence type="ECO:0000256" key="8">
    <source>
        <dbReference type="ARBA" id="ARBA00023136"/>
    </source>
</evidence>
<sequence>MPSLCSSFHIDFSALQLEFPGDHSTIPEVAATIPTPDDSTLPVLTFRFWLIGTIFTIFSAALAQFMVFRWIWICLNGFSAILMTYPLGKFCGWVTLPDWRIGFHWPLDLIFRRGTFIGGSLNPGPYNIKEHTLIFIAANINNTSAYATNVLIIQRLFYGADQNPNNVGWTGALLLIWTTQCIGYGFAGLCRRWLVYPAAMWWPSTLVFGNMLHVFHAQVKEGIVVDRMKLFNKLTACAIVYEFLPQYFAPYLGKLSIFCLIFGGLKGKLGNPLHYPLENPANAANGGSFGMITLDWQQVSGRGPMYIPFWAQMNAMIALIVSTWIVAPWMYRKNVWAANRYPLTAVNTYYDVHGDPYNTSQILNPETQDFEYAQYVAYSPARLSTYWALMHGTNFAVITSLLVHVGLFHAKELIEGLRATRNEVDDVHMKVMRKYSEVPTTWYIATLVIFGSLALFTVEHYAEFQIRWWGVLLAQLIVVVFVIPVGIIRAISSVGIHTNVIADFFFSLAVYGKAVAIGCFESYGCNSMDQALSLVGNLKLGVYMKIPPKAIFICQMYATLLGAVVNYAVLNVIIINVPDNHQAGLKMPINPIWASTIPKTFYTNSLFRGDVGYKRIFGADSPYHPLLWFFLIGAFLPIPGYLLHRLSPNFGWNYVNWPIFLFSWGTGTPISYLMAIFVSYFSQFYAKRYRRHWYDKYNYTISAALDSGLIVTTILVYLVVTLPGLAGAQAGQYVYWAFNPNATKYADQDYCLNYSAV</sequence>
<dbReference type="Pfam" id="PF03169">
    <property type="entry name" value="OPT"/>
    <property type="match status" value="1"/>
</dbReference>
<evidence type="ECO:0000256" key="4">
    <source>
        <dbReference type="ARBA" id="ARBA00022692"/>
    </source>
</evidence>
<dbReference type="InterPro" id="IPR004813">
    <property type="entry name" value="OPT"/>
</dbReference>
<dbReference type="OrthoDB" id="9986677at2759"/>
<organism evidence="10 11">
    <name type="scientific">Blyttiomyces helicus</name>
    <dbReference type="NCBI Taxonomy" id="388810"/>
    <lineage>
        <taxon>Eukaryota</taxon>
        <taxon>Fungi</taxon>
        <taxon>Fungi incertae sedis</taxon>
        <taxon>Chytridiomycota</taxon>
        <taxon>Chytridiomycota incertae sedis</taxon>
        <taxon>Chytridiomycetes</taxon>
        <taxon>Chytridiomycetes incertae sedis</taxon>
        <taxon>Blyttiomyces</taxon>
    </lineage>
</organism>
<feature type="transmembrane region" description="Helical" evidence="9">
    <location>
        <begin position="699"/>
        <end position="720"/>
    </location>
</feature>
<dbReference type="AlphaFoldDB" id="A0A4P9WHY8"/>
<reference evidence="11" key="1">
    <citation type="journal article" date="2018" name="Nat. Microbiol.">
        <title>Leveraging single-cell genomics to expand the fungal tree of life.</title>
        <authorList>
            <person name="Ahrendt S.R."/>
            <person name="Quandt C.A."/>
            <person name="Ciobanu D."/>
            <person name="Clum A."/>
            <person name="Salamov A."/>
            <person name="Andreopoulos B."/>
            <person name="Cheng J.F."/>
            <person name="Woyke T."/>
            <person name="Pelin A."/>
            <person name="Henrissat B."/>
            <person name="Reynolds N.K."/>
            <person name="Benny G.L."/>
            <person name="Smith M.E."/>
            <person name="James T.Y."/>
            <person name="Grigoriev I.V."/>
        </authorList>
    </citation>
    <scope>NUCLEOTIDE SEQUENCE [LARGE SCALE GENOMIC DNA]</scope>
</reference>
<gene>
    <name evidence="10" type="ORF">BDK51DRAFT_24424</name>
</gene>
<evidence type="ECO:0000313" key="11">
    <source>
        <dbReference type="Proteomes" id="UP000269721"/>
    </source>
</evidence>
<evidence type="ECO:0000256" key="6">
    <source>
        <dbReference type="ARBA" id="ARBA00022927"/>
    </source>
</evidence>
<keyword evidence="5" id="KW-0571">Peptide transport</keyword>
<evidence type="ECO:0000256" key="5">
    <source>
        <dbReference type="ARBA" id="ARBA00022856"/>
    </source>
</evidence>
<dbReference type="InterPro" id="IPR004648">
    <property type="entry name" value="Oligpept_transpt"/>
</dbReference>
<comment type="subcellular location">
    <subcellularLocation>
        <location evidence="1">Membrane</location>
        <topology evidence="1">Multi-pass membrane protein</topology>
    </subcellularLocation>
</comment>
<dbReference type="EMBL" id="KZ995050">
    <property type="protein sequence ID" value="RKO91473.1"/>
    <property type="molecule type" value="Genomic_DNA"/>
</dbReference>
<feature type="transmembrane region" description="Helical" evidence="9">
    <location>
        <begin position="194"/>
        <end position="215"/>
    </location>
</feature>
<keyword evidence="4 9" id="KW-0812">Transmembrane</keyword>
<keyword evidence="3" id="KW-0813">Transport</keyword>
<feature type="transmembrane region" description="Helical" evidence="9">
    <location>
        <begin position="550"/>
        <end position="577"/>
    </location>
</feature>
<feature type="transmembrane region" description="Helical" evidence="9">
    <location>
        <begin position="442"/>
        <end position="462"/>
    </location>
</feature>
<proteinExistence type="inferred from homology"/>
<feature type="transmembrane region" description="Helical" evidence="9">
    <location>
        <begin position="623"/>
        <end position="643"/>
    </location>
</feature>
<dbReference type="PANTHER" id="PTHR22601">
    <property type="entry name" value="ISP4 LIKE PROTEIN"/>
    <property type="match status" value="1"/>
</dbReference>
<keyword evidence="8 9" id="KW-0472">Membrane</keyword>
<name>A0A4P9WHY8_9FUNG</name>
<dbReference type="GO" id="GO:0035673">
    <property type="term" value="F:oligopeptide transmembrane transporter activity"/>
    <property type="evidence" value="ECO:0007669"/>
    <property type="project" value="InterPro"/>
</dbReference>
<keyword evidence="7 9" id="KW-1133">Transmembrane helix</keyword>
<dbReference type="GO" id="GO:0016020">
    <property type="term" value="C:membrane"/>
    <property type="evidence" value="ECO:0007669"/>
    <property type="project" value="UniProtKB-SubCell"/>
</dbReference>
<protein>
    <submittedName>
        <fullName evidence="10">OPT oligopeptide transporter protein-domain-containing protein</fullName>
    </submittedName>
</protein>
<accession>A0A4P9WHY8</accession>
<feature type="transmembrane region" description="Helical" evidence="9">
    <location>
        <begin position="309"/>
        <end position="331"/>
    </location>
</feature>
<feature type="transmembrane region" description="Helical" evidence="9">
    <location>
        <begin position="70"/>
        <end position="88"/>
    </location>
</feature>
<evidence type="ECO:0000256" key="9">
    <source>
        <dbReference type="SAM" id="Phobius"/>
    </source>
</evidence>
<feature type="transmembrane region" description="Helical" evidence="9">
    <location>
        <begin position="386"/>
        <end position="408"/>
    </location>
</feature>
<evidence type="ECO:0000256" key="7">
    <source>
        <dbReference type="ARBA" id="ARBA00022989"/>
    </source>
</evidence>
<evidence type="ECO:0000256" key="1">
    <source>
        <dbReference type="ARBA" id="ARBA00004141"/>
    </source>
</evidence>
<dbReference type="NCBIfam" id="TIGR00728">
    <property type="entry name" value="OPT_sfam"/>
    <property type="match status" value="1"/>
</dbReference>
<evidence type="ECO:0000256" key="2">
    <source>
        <dbReference type="ARBA" id="ARBA00008807"/>
    </source>
</evidence>
<feature type="transmembrane region" description="Helical" evidence="9">
    <location>
        <begin position="655"/>
        <end position="678"/>
    </location>
</feature>
<feature type="transmembrane region" description="Helical" evidence="9">
    <location>
        <begin position="46"/>
        <end position="63"/>
    </location>
</feature>
<evidence type="ECO:0000256" key="3">
    <source>
        <dbReference type="ARBA" id="ARBA00022448"/>
    </source>
</evidence>
<dbReference type="Proteomes" id="UP000269721">
    <property type="component" value="Unassembled WGS sequence"/>
</dbReference>
<feature type="transmembrane region" description="Helical" evidence="9">
    <location>
        <begin position="468"/>
        <end position="488"/>
    </location>
</feature>
<feature type="transmembrane region" description="Helical" evidence="9">
    <location>
        <begin position="167"/>
        <end position="187"/>
    </location>
</feature>
<keyword evidence="11" id="KW-1185">Reference proteome</keyword>
<dbReference type="GO" id="GO:0015031">
    <property type="term" value="P:protein transport"/>
    <property type="evidence" value="ECO:0007669"/>
    <property type="project" value="UniProtKB-KW"/>
</dbReference>
<evidence type="ECO:0000313" key="10">
    <source>
        <dbReference type="EMBL" id="RKO91473.1"/>
    </source>
</evidence>
<keyword evidence="6" id="KW-0653">Protein transport</keyword>
<comment type="similarity">
    <text evidence="2">Belongs to the oligopeptide OPT transporter family.</text>
</comment>